<dbReference type="EC" id="3.2.1.52" evidence="3"/>
<dbReference type="PANTHER" id="PTHR22600:SF57">
    <property type="entry name" value="BETA-N-ACETYLHEXOSAMINIDASE"/>
    <property type="match status" value="1"/>
</dbReference>
<dbReference type="STRING" id="688246.Premu_1829"/>
<dbReference type="eggNOG" id="COG3356">
    <property type="taxonomic scope" value="Bacteria"/>
</dbReference>
<dbReference type="InterPro" id="IPR059177">
    <property type="entry name" value="GH29D-like_dom"/>
</dbReference>
<organism evidence="10 11">
    <name type="scientific">Hallella multisaccharivorax DSM 17128</name>
    <dbReference type="NCBI Taxonomy" id="688246"/>
    <lineage>
        <taxon>Bacteria</taxon>
        <taxon>Pseudomonadati</taxon>
        <taxon>Bacteroidota</taxon>
        <taxon>Bacteroidia</taxon>
        <taxon>Bacteroidales</taxon>
        <taxon>Prevotellaceae</taxon>
        <taxon>Hallella</taxon>
    </lineage>
</organism>
<comment type="similarity">
    <text evidence="2">Belongs to the glycosyl hydrolase 20 family.</text>
</comment>
<dbReference type="InterPro" id="IPR025705">
    <property type="entry name" value="Beta_hexosaminidase_sua/sub"/>
</dbReference>
<dbReference type="GO" id="GO:0005975">
    <property type="term" value="P:carbohydrate metabolic process"/>
    <property type="evidence" value="ECO:0007669"/>
    <property type="project" value="InterPro"/>
</dbReference>
<keyword evidence="4 10" id="KW-0378">Hydrolase</keyword>
<evidence type="ECO:0000313" key="11">
    <source>
        <dbReference type="Proteomes" id="UP000002772"/>
    </source>
</evidence>
<evidence type="ECO:0000259" key="8">
    <source>
        <dbReference type="Pfam" id="PF02838"/>
    </source>
</evidence>
<comment type="catalytic activity">
    <reaction evidence="1">
        <text>Hydrolysis of terminal non-reducing N-acetyl-D-hexosamine residues in N-acetyl-beta-D-hexosaminides.</text>
        <dbReference type="EC" id="3.2.1.52"/>
    </reaction>
</comment>
<dbReference type="eggNOG" id="COG3525">
    <property type="taxonomic scope" value="Bacteria"/>
</dbReference>
<dbReference type="SUPFAM" id="SSF51445">
    <property type="entry name" value="(Trans)glycosidases"/>
    <property type="match status" value="1"/>
</dbReference>
<dbReference type="Gene3D" id="3.20.20.80">
    <property type="entry name" value="Glycosidases"/>
    <property type="match status" value="1"/>
</dbReference>
<evidence type="ECO:0000256" key="5">
    <source>
        <dbReference type="ARBA" id="ARBA00023295"/>
    </source>
</evidence>
<dbReference type="InterPro" id="IPR015883">
    <property type="entry name" value="Glyco_hydro_20_cat"/>
</dbReference>
<gene>
    <name evidence="10" type="ORF">Premu_1829</name>
</gene>
<evidence type="ECO:0000259" key="9">
    <source>
        <dbReference type="Pfam" id="PF13290"/>
    </source>
</evidence>
<dbReference type="GO" id="GO:0030203">
    <property type="term" value="P:glycosaminoglycan metabolic process"/>
    <property type="evidence" value="ECO:0007669"/>
    <property type="project" value="TreeGrafter"/>
</dbReference>
<dbReference type="SUPFAM" id="SSF55545">
    <property type="entry name" value="beta-N-acetylhexosaminidase-like domain"/>
    <property type="match status" value="1"/>
</dbReference>
<dbReference type="Proteomes" id="UP000002772">
    <property type="component" value="Unassembled WGS sequence"/>
</dbReference>
<evidence type="ECO:0000256" key="1">
    <source>
        <dbReference type="ARBA" id="ARBA00001231"/>
    </source>
</evidence>
<dbReference type="InterPro" id="IPR029018">
    <property type="entry name" value="Hex-like_dom2"/>
</dbReference>
<evidence type="ECO:0000259" key="7">
    <source>
        <dbReference type="Pfam" id="PF00728"/>
    </source>
</evidence>
<dbReference type="AlphaFoldDB" id="F8N6C8"/>
<evidence type="ECO:0000256" key="2">
    <source>
        <dbReference type="ARBA" id="ARBA00006285"/>
    </source>
</evidence>
<dbReference type="GO" id="GO:0004563">
    <property type="term" value="F:beta-N-acetylhexosaminidase activity"/>
    <property type="evidence" value="ECO:0007669"/>
    <property type="project" value="UniProtKB-EC"/>
</dbReference>
<evidence type="ECO:0000256" key="6">
    <source>
        <dbReference type="PIRSR" id="PIRSR625705-1"/>
    </source>
</evidence>
<evidence type="ECO:0000256" key="4">
    <source>
        <dbReference type="ARBA" id="ARBA00022801"/>
    </source>
</evidence>
<dbReference type="Pfam" id="PF13290">
    <property type="entry name" value="CHB_HEX_C_1"/>
    <property type="match status" value="1"/>
</dbReference>
<sequence>MPVSAARKFTCNIGITDITPKGHVVLAGFAARKGLSTTVQTPLRSHSLVICSPKGEKVCIITNDMMELDIEETTEMRDSISARTGLPIDHIYIHNIHTHSAPRTGGSSTVPGGSNYEYSLTYQKIIVDNAVRTILSDNDFKPFTMQFGETTCAINMNRGEKDGPCTHKVYVLRLMGKDHKPIVSLVNYCCHPVSLGPGSHVVSADFPGFETMLLQRAWGGEVFHFTSAAGNVDPIGGPKRDTLNSYNKGKQMADSILMKIRFRDIKMNTDFAVCSAEAHLPFRVEHIDKDTILNFAQSILNNPVEVSPTWKQDVRGWCRQMLREYDEGLVKDYLPVRIAGVNIGGFPILFTQGEPFNEYDVQLRKKVGKPMLFIAYTNGQNSYLPSAHAYDTPYYAYEKDQMFVYVKSPYPLSSKFPIVYSKALYDVVKRALAPTSNSLRYSIIPQPKELTETKGDFLLNGKTLIIITADDNAFQEVADNFARQLCLVSGLKIKVIPGMVLQSNYICFQKVDGMSNEAYELSVEPRRIVIKATSAHGAYYGVQTIFQLLPPEVYGDRRTQGIKWSLPCCEIKDEPRFRYRGMMLDCARHFLPKEFVKKFIDLLAMHKQNMFHWHLTDDQGWRIEIKKYPRLTEVGSRRLETTDYDGKNSDYTPHGGYYTQEDVKDIVNYARQRFVTVIPEIEMPGHASAAIAAYPEIAVFPDRTYHVATGWGVKKDVMAPTVRTFQFLDDVFSELLPLLPSVYYSFGGDECPRDQWRESSYCRDLMKILGTDDAGDLQAIFATHMERFLSKNGKRAIGWDEILDNGAMKSTIVLSYRGHAPAYKAVWRNMDVVMCPNRWCYLDYYQEDPDKEQKSQDLFLPLRKVYDYFPIGDTLSASRHKYIMGVQGCIWGEYCQDAKRAEYLGFPRTVALSEVGWCDRGNKNFQNFCARMLKDFRRLDAKHVAYSKAFFNVIFNFDRKKRDYPQKLKLTIDYPNAVIRYTTDGKAVTPHSQIYDGILTVVKGTIVKARAYLGDRRPVGIEVSKTF</sequence>
<dbReference type="PRINTS" id="PR00738">
    <property type="entry name" value="GLHYDRLASE20"/>
</dbReference>
<reference evidence="11" key="1">
    <citation type="journal article" date="2011" name="Stand. Genomic Sci.">
        <title>Non-contiguous finished genome sequence of the opportunistic oral pathogen Prevotella multisaccharivorax type strain (PPPA20).</title>
        <authorList>
            <person name="Pati A."/>
            <person name="Gronow S."/>
            <person name="Lu M."/>
            <person name="Lapidus A."/>
            <person name="Nolan M."/>
            <person name="Lucas S."/>
            <person name="Hammon N."/>
            <person name="Deshpande S."/>
            <person name="Cheng J.F."/>
            <person name="Tapia R."/>
            <person name="Han C."/>
            <person name="Goodwin L."/>
            <person name="Pitluck S."/>
            <person name="Liolios K."/>
            <person name="Pagani I."/>
            <person name="Mavromatis K."/>
            <person name="Mikhailova N."/>
            <person name="Huntemann M."/>
            <person name="Chen A."/>
            <person name="Palaniappan K."/>
            <person name="Land M."/>
            <person name="Hauser L."/>
            <person name="Detter J.C."/>
            <person name="Brambilla E.M."/>
            <person name="Rohde M."/>
            <person name="Goker M."/>
            <person name="Woyke T."/>
            <person name="Bristow J."/>
            <person name="Eisen J.A."/>
            <person name="Markowitz V."/>
            <person name="Hugenholtz P."/>
            <person name="Kyrpides N.C."/>
            <person name="Klenk H.P."/>
            <person name="Ivanova N."/>
        </authorList>
    </citation>
    <scope>NUCLEOTIDE SEQUENCE [LARGE SCALE GENOMIC DNA]</scope>
    <source>
        <strain evidence="11">DSM 17128</strain>
    </source>
</reference>
<dbReference type="InterPro" id="IPR015882">
    <property type="entry name" value="HEX_bac_N"/>
</dbReference>
<proteinExistence type="inferred from homology"/>
<evidence type="ECO:0000313" key="10">
    <source>
        <dbReference type="EMBL" id="EGN57233.1"/>
    </source>
</evidence>
<dbReference type="Gene3D" id="3.30.379.10">
    <property type="entry name" value="Chitobiase/beta-hexosaminidase domain 2-like"/>
    <property type="match status" value="1"/>
</dbReference>
<dbReference type="HOGENOM" id="CLU_294895_0_0_10"/>
<dbReference type="InterPro" id="IPR017853">
    <property type="entry name" value="GH"/>
</dbReference>
<dbReference type="GO" id="GO:0016020">
    <property type="term" value="C:membrane"/>
    <property type="evidence" value="ECO:0007669"/>
    <property type="project" value="TreeGrafter"/>
</dbReference>
<feature type="domain" description="Glycoside hydrolase family 20 catalytic" evidence="7">
    <location>
        <begin position="577"/>
        <end position="918"/>
    </location>
</feature>
<feature type="active site" description="Proton donor" evidence="6">
    <location>
        <position position="750"/>
    </location>
</feature>
<dbReference type="CDD" id="cd06563">
    <property type="entry name" value="GH20_chitobiase-like"/>
    <property type="match status" value="1"/>
</dbReference>
<protein>
    <recommendedName>
        <fullName evidence="3">beta-N-acetylhexosaminidase</fullName>
        <ecNumber evidence="3">3.2.1.52</ecNumber>
    </recommendedName>
</protein>
<dbReference type="Pfam" id="PF00728">
    <property type="entry name" value="Glyco_hydro_20"/>
    <property type="match status" value="1"/>
</dbReference>
<dbReference type="PANTHER" id="PTHR22600">
    <property type="entry name" value="BETA-HEXOSAMINIDASE"/>
    <property type="match status" value="1"/>
</dbReference>
<keyword evidence="11" id="KW-1185">Reference proteome</keyword>
<evidence type="ECO:0000256" key="3">
    <source>
        <dbReference type="ARBA" id="ARBA00012663"/>
    </source>
</evidence>
<feature type="domain" description="GH29D-like beta-sandwich" evidence="9">
    <location>
        <begin position="965"/>
        <end position="1011"/>
    </location>
</feature>
<accession>F8N6C8</accession>
<keyword evidence="5 10" id="KW-0326">Glycosidase</keyword>
<feature type="domain" description="Beta-hexosaminidase bacterial type N-terminal" evidence="8">
    <location>
        <begin position="441"/>
        <end position="573"/>
    </location>
</feature>
<name>F8N6C8_9BACT</name>
<dbReference type="EMBL" id="GL945017">
    <property type="protein sequence ID" value="EGN57233.1"/>
    <property type="molecule type" value="Genomic_DNA"/>
</dbReference>
<dbReference type="Pfam" id="PF02838">
    <property type="entry name" value="Glyco_hydro_20b"/>
    <property type="match status" value="1"/>
</dbReference>